<organism evidence="4 5">
    <name type="scientific">Mycolicibacterium goodii</name>
    <name type="common">Mycobacterium goodii</name>
    <dbReference type="NCBI Taxonomy" id="134601"/>
    <lineage>
        <taxon>Bacteria</taxon>
        <taxon>Bacillati</taxon>
        <taxon>Actinomycetota</taxon>
        <taxon>Actinomycetes</taxon>
        <taxon>Mycobacteriales</taxon>
        <taxon>Mycobacteriaceae</taxon>
        <taxon>Mycolicibacterium</taxon>
    </lineage>
</organism>
<gene>
    <name evidence="4" type="ORF">AFA91_22950</name>
</gene>
<dbReference type="EMBL" id="CP012150">
    <property type="protein sequence ID" value="AKS34280.1"/>
    <property type="molecule type" value="Genomic_DNA"/>
</dbReference>
<dbReference type="OrthoDB" id="4568714at2"/>
<dbReference type="SUPFAM" id="SSF51905">
    <property type="entry name" value="FAD/NAD(P)-binding domain"/>
    <property type="match status" value="1"/>
</dbReference>
<dbReference type="InterPro" id="IPR050493">
    <property type="entry name" value="FAD-dep_Monooxygenase_BioMet"/>
</dbReference>
<dbReference type="RefSeq" id="WP_049746730.1">
    <property type="nucleotide sequence ID" value="NZ_CP012150.1"/>
</dbReference>
<dbReference type="PANTHER" id="PTHR13789:SF309">
    <property type="entry name" value="PUTATIVE (AFU_ORTHOLOGUE AFUA_6G14510)-RELATED"/>
    <property type="match status" value="1"/>
</dbReference>
<evidence type="ECO:0000313" key="5">
    <source>
        <dbReference type="Proteomes" id="UP000062255"/>
    </source>
</evidence>
<evidence type="ECO:0000256" key="2">
    <source>
        <dbReference type="ARBA" id="ARBA00023033"/>
    </source>
</evidence>
<dbReference type="InterPro" id="IPR036188">
    <property type="entry name" value="FAD/NAD-bd_sf"/>
</dbReference>
<dbReference type="Proteomes" id="UP000062255">
    <property type="component" value="Chromosome"/>
</dbReference>
<dbReference type="STRING" id="134601.AFA91_22950"/>
<dbReference type="InterPro" id="IPR002938">
    <property type="entry name" value="FAD-bd"/>
</dbReference>
<dbReference type="Pfam" id="PF01494">
    <property type="entry name" value="FAD_binding_3"/>
    <property type="match status" value="1"/>
</dbReference>
<evidence type="ECO:0000256" key="1">
    <source>
        <dbReference type="ARBA" id="ARBA00023002"/>
    </source>
</evidence>
<keyword evidence="2 4" id="KW-0503">Monooxygenase</keyword>
<dbReference type="GO" id="GO:0071949">
    <property type="term" value="F:FAD binding"/>
    <property type="evidence" value="ECO:0007669"/>
    <property type="project" value="InterPro"/>
</dbReference>
<keyword evidence="1" id="KW-0560">Oxidoreductase</keyword>
<sequence length="386" mass="42608">MSVKGHVEIAGAGLAGLTAAAALAGRGWSVRVHEKGRELREIGAGIYLWENALRALEVIGAYDEVMTGGERITSPELRDHKHRLLQREWLRDGRLYTIPRRTLHTALANAARDAGAEIVTSSPVGGATPDGALELMDGTRLAADLVIGADGVHSRVRDTLGLTHKMVNLRDGCGRHLVPRTSDDPVNVVMEEWNGGRRIGVVPSSPDWTYLFLCGPERDIACTEQQPFNHDTWIRSFPHFRSQLERIPDMPEGRWAPFFDVTTLGWYRGRAAIIGDAAHAMSPNLGQAACMAMVNSVALAQALDRYDVDTALAVWEDTERPVTRRVQRYSRVYGKVGTRWPGRLLGVRSALIWSLGKARPVQRRIQFAAGYFPTLDAPPVEVRRAS</sequence>
<feature type="domain" description="FAD-binding" evidence="3">
    <location>
        <begin position="7"/>
        <end position="303"/>
    </location>
</feature>
<dbReference type="PATRIC" id="fig|134601.6.peg.4739"/>
<dbReference type="KEGG" id="mgo:AFA91_22950"/>
<evidence type="ECO:0000313" key="4">
    <source>
        <dbReference type="EMBL" id="AKS34280.1"/>
    </source>
</evidence>
<dbReference type="PRINTS" id="PR00420">
    <property type="entry name" value="RNGMNOXGNASE"/>
</dbReference>
<accession>A0A0K0XA57</accession>
<proteinExistence type="predicted"/>
<dbReference type="Gene3D" id="3.30.9.10">
    <property type="entry name" value="D-Amino Acid Oxidase, subunit A, domain 2"/>
    <property type="match status" value="1"/>
</dbReference>
<name>A0A0K0XA57_MYCGD</name>
<protein>
    <submittedName>
        <fullName evidence="4">Monooxygenase</fullName>
    </submittedName>
</protein>
<dbReference type="Gene3D" id="3.50.50.60">
    <property type="entry name" value="FAD/NAD(P)-binding domain"/>
    <property type="match status" value="1"/>
</dbReference>
<dbReference type="GO" id="GO:0004497">
    <property type="term" value="F:monooxygenase activity"/>
    <property type="evidence" value="ECO:0007669"/>
    <property type="project" value="UniProtKB-KW"/>
</dbReference>
<dbReference type="PANTHER" id="PTHR13789">
    <property type="entry name" value="MONOOXYGENASE"/>
    <property type="match status" value="1"/>
</dbReference>
<evidence type="ECO:0000259" key="3">
    <source>
        <dbReference type="Pfam" id="PF01494"/>
    </source>
</evidence>
<reference evidence="4 5" key="1">
    <citation type="submission" date="2015-07" db="EMBL/GenBank/DDBJ databases">
        <title>Complete genome sequence of Mycobacterium goodii X7B, a facultative thermophilic biodesulfurizing bacterium.</title>
        <authorList>
            <person name="Yu B."/>
            <person name="Li F."/>
            <person name="Xu P."/>
        </authorList>
    </citation>
    <scope>NUCLEOTIDE SEQUENCE [LARGE SCALE GENOMIC DNA]</scope>
    <source>
        <strain evidence="4 5">X7B</strain>
    </source>
</reference>
<dbReference type="AlphaFoldDB" id="A0A0K0XA57"/>